<evidence type="ECO:0000259" key="1">
    <source>
        <dbReference type="PROSITE" id="PS50222"/>
    </source>
</evidence>
<proteinExistence type="predicted"/>
<dbReference type="AlphaFoldDB" id="A0A0F9NL70"/>
<organism evidence="2">
    <name type="scientific">marine sediment metagenome</name>
    <dbReference type="NCBI Taxonomy" id="412755"/>
    <lineage>
        <taxon>unclassified sequences</taxon>
        <taxon>metagenomes</taxon>
        <taxon>ecological metagenomes</taxon>
    </lineage>
</organism>
<dbReference type="PROSITE" id="PS00018">
    <property type="entry name" value="EF_HAND_1"/>
    <property type="match status" value="2"/>
</dbReference>
<sequence>MKILPLVISILMLLSFDAAALDVKQRFDHLDSDKSGYLTHDELDPQPQLLNTFVKWDKNQDNQISLVEFKSYLTNNLY</sequence>
<dbReference type="SUPFAM" id="SSF47473">
    <property type="entry name" value="EF-hand"/>
    <property type="match status" value="1"/>
</dbReference>
<protein>
    <recommendedName>
        <fullName evidence="1">EF-hand domain-containing protein</fullName>
    </recommendedName>
</protein>
<feature type="domain" description="EF-hand" evidence="1">
    <location>
        <begin position="18"/>
        <end position="53"/>
    </location>
</feature>
<dbReference type="Gene3D" id="1.10.238.10">
    <property type="entry name" value="EF-hand"/>
    <property type="match status" value="1"/>
</dbReference>
<gene>
    <name evidence="2" type="ORF">LCGC14_1323350</name>
</gene>
<name>A0A0F9NL70_9ZZZZ</name>
<dbReference type="Pfam" id="PF13202">
    <property type="entry name" value="EF-hand_5"/>
    <property type="match status" value="2"/>
</dbReference>
<dbReference type="InterPro" id="IPR002048">
    <property type="entry name" value="EF_hand_dom"/>
</dbReference>
<dbReference type="PROSITE" id="PS50222">
    <property type="entry name" value="EF_HAND_2"/>
    <property type="match status" value="1"/>
</dbReference>
<reference evidence="2" key="1">
    <citation type="journal article" date="2015" name="Nature">
        <title>Complex archaea that bridge the gap between prokaryotes and eukaryotes.</title>
        <authorList>
            <person name="Spang A."/>
            <person name="Saw J.H."/>
            <person name="Jorgensen S.L."/>
            <person name="Zaremba-Niedzwiedzka K."/>
            <person name="Martijn J."/>
            <person name="Lind A.E."/>
            <person name="van Eijk R."/>
            <person name="Schleper C."/>
            <person name="Guy L."/>
            <person name="Ettema T.J."/>
        </authorList>
    </citation>
    <scope>NUCLEOTIDE SEQUENCE</scope>
</reference>
<accession>A0A0F9NL70</accession>
<dbReference type="InterPro" id="IPR018247">
    <property type="entry name" value="EF_Hand_1_Ca_BS"/>
</dbReference>
<evidence type="ECO:0000313" key="2">
    <source>
        <dbReference type="EMBL" id="KKM82062.1"/>
    </source>
</evidence>
<comment type="caution">
    <text evidence="2">The sequence shown here is derived from an EMBL/GenBank/DDBJ whole genome shotgun (WGS) entry which is preliminary data.</text>
</comment>
<dbReference type="EMBL" id="LAZR01007921">
    <property type="protein sequence ID" value="KKM82062.1"/>
    <property type="molecule type" value="Genomic_DNA"/>
</dbReference>
<dbReference type="GO" id="GO:0005509">
    <property type="term" value="F:calcium ion binding"/>
    <property type="evidence" value="ECO:0007669"/>
    <property type="project" value="InterPro"/>
</dbReference>
<dbReference type="InterPro" id="IPR011992">
    <property type="entry name" value="EF-hand-dom_pair"/>
</dbReference>